<organism evidence="7 8">
    <name type="scientific">Polaribacter vadi</name>
    <dbReference type="NCBI Taxonomy" id="1774273"/>
    <lineage>
        <taxon>Bacteria</taxon>
        <taxon>Pseudomonadati</taxon>
        <taxon>Bacteroidota</taxon>
        <taxon>Flavobacteriia</taxon>
        <taxon>Flavobacteriales</taxon>
        <taxon>Flavobacteriaceae</taxon>
    </lineage>
</organism>
<dbReference type="GO" id="GO:0017004">
    <property type="term" value="P:cytochrome complex assembly"/>
    <property type="evidence" value="ECO:0007669"/>
    <property type="project" value="UniProtKB-KW"/>
</dbReference>
<dbReference type="STRING" id="1774273.LPB03_11500"/>
<sequence>MIKKILPILLLISSISYAQHTIKGAMSPKLETDWLILYKIEGTKQVFVNNTTLKTDSLLIGGKKEAVSSFALKLPASAKPGTYRATYALEGATFIDFFYNNEDVSFIFNPEYPQESVAYTESSENTLYNNYNRDISMMQQRLDSIQIAVLQNPSLDFKEKYKKAYRDVNAVQNKYVESAKGKYVAPFIIASARKNTPEILNSANDYLANIKNTFFDYLDFSNKTLMNSSFLINRVLDYVFYINYAEDLEQQQVLFKSSIDTVLSKINNQSYKRDIIQFLIEQFETSKNLEIIDYLFEKHYNKLPINLQDSKFKNEKQALFAAEIGRIAPDFSWTENGRNLKLSTLNDAENYVLVFWSTGCSHCLREIPELYSYMKTKPNTKVIAFALENDSYAWSTYKNTNLQGWHNVLGLNKWVNETARTYQINSTPTYFVLDKNKKIIEKPNEINDVKEFLEKK</sequence>
<feature type="chain" id="PRO_5008615513" description="Thioredoxin domain-containing protein" evidence="5">
    <location>
        <begin position="19"/>
        <end position="456"/>
    </location>
</feature>
<evidence type="ECO:0000256" key="3">
    <source>
        <dbReference type="ARBA" id="ARBA00023157"/>
    </source>
</evidence>
<feature type="domain" description="Thioredoxin" evidence="6">
    <location>
        <begin position="322"/>
        <end position="456"/>
    </location>
</feature>
<dbReference type="InterPro" id="IPR050553">
    <property type="entry name" value="Thioredoxin_ResA/DsbE_sf"/>
</dbReference>
<comment type="subcellular location">
    <subcellularLocation>
        <location evidence="1">Cell envelope</location>
    </subcellularLocation>
</comment>
<keyword evidence="8" id="KW-1185">Reference proteome</keyword>
<evidence type="ECO:0000313" key="8">
    <source>
        <dbReference type="Proteomes" id="UP000092584"/>
    </source>
</evidence>
<dbReference type="SUPFAM" id="SSF52833">
    <property type="entry name" value="Thioredoxin-like"/>
    <property type="match status" value="1"/>
</dbReference>
<proteinExistence type="predicted"/>
<keyword evidence="4" id="KW-0676">Redox-active center</keyword>
<feature type="signal peptide" evidence="5">
    <location>
        <begin position="1"/>
        <end position="18"/>
    </location>
</feature>
<keyword evidence="5" id="KW-0732">Signal</keyword>
<evidence type="ECO:0000256" key="1">
    <source>
        <dbReference type="ARBA" id="ARBA00004196"/>
    </source>
</evidence>
<protein>
    <recommendedName>
        <fullName evidence="6">Thioredoxin domain-containing protein</fullName>
    </recommendedName>
</protein>
<reference evidence="8" key="1">
    <citation type="submission" date="2016-02" db="EMBL/GenBank/DDBJ databases">
        <authorList>
            <person name="Shin S.-K."/>
            <person name="Yi H."/>
            <person name="Kim E."/>
        </authorList>
    </citation>
    <scope>NUCLEOTIDE SEQUENCE [LARGE SCALE GENOMIC DNA]</scope>
    <source>
        <strain evidence="8">LPB0003</strain>
    </source>
</reference>
<evidence type="ECO:0000256" key="4">
    <source>
        <dbReference type="ARBA" id="ARBA00023284"/>
    </source>
</evidence>
<dbReference type="PROSITE" id="PS51352">
    <property type="entry name" value="THIOREDOXIN_2"/>
    <property type="match status" value="1"/>
</dbReference>
<evidence type="ECO:0000313" key="7">
    <source>
        <dbReference type="EMBL" id="OBY62767.1"/>
    </source>
</evidence>
<gene>
    <name evidence="7" type="ORF">LPB3_11510</name>
</gene>
<accession>A0A1B8TSY7</accession>
<evidence type="ECO:0000256" key="2">
    <source>
        <dbReference type="ARBA" id="ARBA00022748"/>
    </source>
</evidence>
<name>A0A1B8TSY7_9FLAO</name>
<evidence type="ECO:0000256" key="5">
    <source>
        <dbReference type="SAM" id="SignalP"/>
    </source>
</evidence>
<evidence type="ECO:0000259" key="6">
    <source>
        <dbReference type="PROSITE" id="PS51352"/>
    </source>
</evidence>
<keyword evidence="2" id="KW-0201">Cytochrome c-type biogenesis</keyword>
<dbReference type="AlphaFoldDB" id="A0A1B8TSY7"/>
<dbReference type="Proteomes" id="UP000092584">
    <property type="component" value="Unassembled WGS sequence"/>
</dbReference>
<dbReference type="Gene3D" id="3.40.30.10">
    <property type="entry name" value="Glutaredoxin"/>
    <property type="match status" value="1"/>
</dbReference>
<keyword evidence="3" id="KW-1015">Disulfide bond</keyword>
<dbReference type="RefSeq" id="WP_170324221.1">
    <property type="nucleotide sequence ID" value="NZ_CP017477.1"/>
</dbReference>
<comment type="caution">
    <text evidence="7">The sequence shown here is derived from an EMBL/GenBank/DDBJ whole genome shotgun (WGS) entry which is preliminary data.</text>
</comment>
<dbReference type="InterPro" id="IPR036249">
    <property type="entry name" value="Thioredoxin-like_sf"/>
</dbReference>
<dbReference type="InterPro" id="IPR013766">
    <property type="entry name" value="Thioredoxin_domain"/>
</dbReference>
<dbReference type="EMBL" id="LSFM01000023">
    <property type="protein sequence ID" value="OBY62767.1"/>
    <property type="molecule type" value="Genomic_DNA"/>
</dbReference>
<dbReference type="InterPro" id="IPR000866">
    <property type="entry name" value="AhpC/TSA"/>
</dbReference>
<dbReference type="Pfam" id="PF00578">
    <property type="entry name" value="AhpC-TSA"/>
    <property type="match status" value="1"/>
</dbReference>
<dbReference type="PANTHER" id="PTHR42852">
    <property type="entry name" value="THIOL:DISULFIDE INTERCHANGE PROTEIN DSBE"/>
    <property type="match status" value="1"/>
</dbReference>
<dbReference type="PANTHER" id="PTHR42852:SF6">
    <property type="entry name" value="THIOL:DISULFIDE INTERCHANGE PROTEIN DSBE"/>
    <property type="match status" value="1"/>
</dbReference>
<dbReference type="GO" id="GO:0030313">
    <property type="term" value="C:cell envelope"/>
    <property type="evidence" value="ECO:0007669"/>
    <property type="project" value="UniProtKB-SubCell"/>
</dbReference>